<dbReference type="InterPro" id="IPR036291">
    <property type="entry name" value="NAD(P)-bd_dom_sf"/>
</dbReference>
<dbReference type="EMBL" id="BOOG01000051">
    <property type="protein sequence ID" value="GIH72412.1"/>
    <property type="molecule type" value="Genomic_DNA"/>
</dbReference>
<evidence type="ECO:0000313" key="3">
    <source>
        <dbReference type="Proteomes" id="UP000610966"/>
    </source>
</evidence>
<dbReference type="CDD" id="cd05233">
    <property type="entry name" value="SDR_c"/>
    <property type="match status" value="1"/>
</dbReference>
<dbReference type="PRINTS" id="PR00080">
    <property type="entry name" value="SDRFAMILY"/>
</dbReference>
<gene>
    <name evidence="2" type="ORF">Mth01_46650</name>
</gene>
<protein>
    <submittedName>
        <fullName evidence="2">3-hydroxybutyrate dehydrogenase</fullName>
    </submittedName>
</protein>
<accession>A0A8J3RB26</accession>
<evidence type="ECO:0000256" key="1">
    <source>
        <dbReference type="ARBA" id="ARBA00006484"/>
    </source>
</evidence>
<dbReference type="Pfam" id="PF13561">
    <property type="entry name" value="adh_short_C2"/>
    <property type="match status" value="1"/>
</dbReference>
<dbReference type="PANTHER" id="PTHR42879">
    <property type="entry name" value="3-OXOACYL-(ACYL-CARRIER-PROTEIN) REDUCTASE"/>
    <property type="match status" value="1"/>
</dbReference>
<keyword evidence="3" id="KW-1185">Reference proteome</keyword>
<dbReference type="PRINTS" id="PR00081">
    <property type="entry name" value="GDHRDH"/>
</dbReference>
<proteinExistence type="inferred from homology"/>
<comment type="similarity">
    <text evidence="1">Belongs to the short-chain dehydrogenases/reductases (SDR) family.</text>
</comment>
<dbReference type="SUPFAM" id="SSF51735">
    <property type="entry name" value="NAD(P)-binding Rossmann-fold domains"/>
    <property type="match status" value="1"/>
</dbReference>
<evidence type="ECO:0000313" key="2">
    <source>
        <dbReference type="EMBL" id="GIH72412.1"/>
    </source>
</evidence>
<dbReference type="InterPro" id="IPR050259">
    <property type="entry name" value="SDR"/>
</dbReference>
<name>A0A8J3RB26_9ACTN</name>
<dbReference type="Proteomes" id="UP000610966">
    <property type="component" value="Unassembled WGS sequence"/>
</dbReference>
<comment type="caution">
    <text evidence="2">The sequence shown here is derived from an EMBL/GenBank/DDBJ whole genome shotgun (WGS) entry which is preliminary data.</text>
</comment>
<organism evidence="2 3">
    <name type="scientific">Sphaerimonospora thailandensis</name>
    <dbReference type="NCBI Taxonomy" id="795644"/>
    <lineage>
        <taxon>Bacteria</taxon>
        <taxon>Bacillati</taxon>
        <taxon>Actinomycetota</taxon>
        <taxon>Actinomycetes</taxon>
        <taxon>Streptosporangiales</taxon>
        <taxon>Streptosporangiaceae</taxon>
        <taxon>Sphaerimonospora</taxon>
    </lineage>
</organism>
<dbReference type="InterPro" id="IPR002347">
    <property type="entry name" value="SDR_fam"/>
</dbReference>
<dbReference type="AlphaFoldDB" id="A0A8J3RB26"/>
<sequence length="233" mass="24428">MAFACEGATVVLSSRTRSDLEETLALVQRAGSTGSIVVADATTADGAAAPVQAAIDKYGRLDVLVNNVGGRIAGDHDPFSGDVEVFHAELVLNLMSAWWATRAALPHMKENRYGRIINIGSGASRRSGSRAGYTAAKHGLVGLTRSLAASCARWGINVNCLCPGWTETHDWAELASREGTTIAEYLHSATSQNLQQRIVQPDEMGAMAVLLASDVGASAITGQVIAVDAGHKV</sequence>
<reference evidence="2" key="1">
    <citation type="submission" date="2021-01" db="EMBL/GenBank/DDBJ databases">
        <title>Whole genome shotgun sequence of Sphaerimonospora thailandensis NBRC 107569.</title>
        <authorList>
            <person name="Komaki H."/>
            <person name="Tamura T."/>
        </authorList>
    </citation>
    <scope>NUCLEOTIDE SEQUENCE</scope>
    <source>
        <strain evidence="2">NBRC 107569</strain>
    </source>
</reference>
<dbReference type="Gene3D" id="3.40.50.720">
    <property type="entry name" value="NAD(P)-binding Rossmann-like Domain"/>
    <property type="match status" value="1"/>
</dbReference>